<name>A0ABR1U2D9_9PEZI</name>
<organism evidence="1 2">
    <name type="scientific">Apiospora saccharicola</name>
    <dbReference type="NCBI Taxonomy" id="335842"/>
    <lineage>
        <taxon>Eukaryota</taxon>
        <taxon>Fungi</taxon>
        <taxon>Dikarya</taxon>
        <taxon>Ascomycota</taxon>
        <taxon>Pezizomycotina</taxon>
        <taxon>Sordariomycetes</taxon>
        <taxon>Xylariomycetidae</taxon>
        <taxon>Amphisphaeriales</taxon>
        <taxon>Apiosporaceae</taxon>
        <taxon>Apiospora</taxon>
    </lineage>
</organism>
<protein>
    <submittedName>
        <fullName evidence="1">Uncharacterized protein</fullName>
    </submittedName>
</protein>
<proteinExistence type="predicted"/>
<accession>A0ABR1U2D9</accession>
<evidence type="ECO:0000313" key="2">
    <source>
        <dbReference type="Proteomes" id="UP001446871"/>
    </source>
</evidence>
<keyword evidence="2" id="KW-1185">Reference proteome</keyword>
<gene>
    <name evidence="1" type="ORF">PG996_012372</name>
</gene>
<sequence>MQDRVRKTKAPPRSFTETTIRSISQDILCEDYHAFLESELPRWTAHGVWHEPAELLGPTTKLPTALATLPNPSATSPEGHVGLEKAYLVVCQLESRMEHDMIRSRMALIQLHLEYTQMHEALRRPESDVVSTSTVGRGGSSHVIDRILNSIHEGWEALDQQRQAELRGKFHYRKKCGKRWAQLADALGRSILLLASAKLASAV</sequence>
<evidence type="ECO:0000313" key="1">
    <source>
        <dbReference type="EMBL" id="KAK8053071.1"/>
    </source>
</evidence>
<dbReference type="Proteomes" id="UP001446871">
    <property type="component" value="Unassembled WGS sequence"/>
</dbReference>
<reference evidence="1 2" key="1">
    <citation type="submission" date="2023-01" db="EMBL/GenBank/DDBJ databases">
        <title>Analysis of 21 Apiospora genomes using comparative genomics revels a genus with tremendous synthesis potential of carbohydrate active enzymes and secondary metabolites.</title>
        <authorList>
            <person name="Sorensen T."/>
        </authorList>
    </citation>
    <scope>NUCLEOTIDE SEQUENCE [LARGE SCALE GENOMIC DNA]</scope>
    <source>
        <strain evidence="1 2">CBS 83171</strain>
    </source>
</reference>
<comment type="caution">
    <text evidence="1">The sequence shown here is derived from an EMBL/GenBank/DDBJ whole genome shotgun (WGS) entry which is preliminary data.</text>
</comment>
<dbReference type="EMBL" id="JAQQWM010000008">
    <property type="protein sequence ID" value="KAK8053071.1"/>
    <property type="molecule type" value="Genomic_DNA"/>
</dbReference>